<dbReference type="InterPro" id="IPR055210">
    <property type="entry name" value="CtpA/B_N"/>
</dbReference>
<dbReference type="EMBL" id="FNUT01000018">
    <property type="protein sequence ID" value="SEG75107.1"/>
    <property type="molecule type" value="Genomic_DNA"/>
</dbReference>
<protein>
    <submittedName>
        <fullName evidence="7">Carboxyl-terminal processing protease</fullName>
    </submittedName>
</protein>
<dbReference type="SMART" id="SM00245">
    <property type="entry name" value="TSPc"/>
    <property type="match status" value="1"/>
</dbReference>
<dbReference type="Gene3D" id="2.30.42.10">
    <property type="match status" value="1"/>
</dbReference>
<dbReference type="NCBIfam" id="TIGR00225">
    <property type="entry name" value="prc"/>
    <property type="match status" value="1"/>
</dbReference>
<dbReference type="AlphaFoldDB" id="A0A1H6CQP4"/>
<keyword evidence="8" id="KW-1185">Reference proteome</keyword>
<dbReference type="SUPFAM" id="SSF50156">
    <property type="entry name" value="PDZ domain-like"/>
    <property type="match status" value="1"/>
</dbReference>
<keyword evidence="4 5" id="KW-0720">Serine protease</keyword>
<keyword evidence="3 5" id="KW-0378">Hydrolase</keyword>
<evidence type="ECO:0000256" key="5">
    <source>
        <dbReference type="RuleBase" id="RU004404"/>
    </source>
</evidence>
<dbReference type="GO" id="GO:0006508">
    <property type="term" value="P:proteolysis"/>
    <property type="evidence" value="ECO:0007669"/>
    <property type="project" value="UniProtKB-KW"/>
</dbReference>
<dbReference type="GO" id="GO:0007165">
    <property type="term" value="P:signal transduction"/>
    <property type="evidence" value="ECO:0007669"/>
    <property type="project" value="TreeGrafter"/>
</dbReference>
<dbReference type="GO" id="GO:0008236">
    <property type="term" value="F:serine-type peptidase activity"/>
    <property type="evidence" value="ECO:0007669"/>
    <property type="project" value="UniProtKB-KW"/>
</dbReference>
<sequence>MQKGRKRNIFVAATYAATLLLGLILGQNYSDQQRVTSGGSLVPIGLSDNAYKIQQVVDLISTRYVDSINMDSVQNGAINHIISHLDPYSTFLMPNESQSQTEILEGTFEGIGMEYFNLNDTLLVVGLITNGPADKGGFKVGDRILRIGKKELAGKTVSKEEVEKLMRGKRGSSVEMAVLRDSLTTPLVLKAVRDQINVSSLDVAYMLEPTVGFIRIRRFSLKTAEEFKTAVIDLKKQGAKNLILDLRDNGGGYFHIAIKMASEFFTDQRLVVYTEGAHELRQDYLSEGKGAYAQGKLILLVNERTASASEVVSGAIQDWDRGTLIGRRTYGKATVQELFDFSDGSTINLSIARYYTPLGRSIQRKYTPNWSNMQDYASMYHGLWSLDTTYAHAMSYQTKLGKKLYSGGGIVPDVIVPVDSNEVSLLYQDLMRSSMLEQFVYSRFTKKLPAYSIENFLQGYTLPASEYNGFMRFLADKGWRISPRKQQDLHDLIQSDIEALVGRYYFGREAYFKVKNRNDAFVEQALGQIKPVQTLASNRR</sequence>
<dbReference type="Pfam" id="PF03572">
    <property type="entry name" value="Peptidase_S41"/>
    <property type="match status" value="1"/>
</dbReference>
<dbReference type="InterPro" id="IPR005151">
    <property type="entry name" value="Tail-specific_protease"/>
</dbReference>
<dbReference type="SUPFAM" id="SSF52096">
    <property type="entry name" value="ClpP/crotonase"/>
    <property type="match status" value="1"/>
</dbReference>
<dbReference type="InterPro" id="IPR029045">
    <property type="entry name" value="ClpP/crotonase-like_dom_sf"/>
</dbReference>
<dbReference type="Pfam" id="PF17820">
    <property type="entry name" value="PDZ_6"/>
    <property type="match status" value="1"/>
</dbReference>
<name>A0A1H6CQP4_9SPHI</name>
<gene>
    <name evidence="7" type="ORF">SAMN05421877_11837</name>
</gene>
<dbReference type="InterPro" id="IPR041489">
    <property type="entry name" value="PDZ_6"/>
</dbReference>
<dbReference type="InterPro" id="IPR004447">
    <property type="entry name" value="Peptidase_S41A"/>
</dbReference>
<dbReference type="CDD" id="cd06782">
    <property type="entry name" value="cpPDZ_CPP-like"/>
    <property type="match status" value="1"/>
</dbReference>
<dbReference type="PANTHER" id="PTHR32060:SF30">
    <property type="entry name" value="CARBOXY-TERMINAL PROCESSING PROTEASE CTPA"/>
    <property type="match status" value="1"/>
</dbReference>
<dbReference type="PROSITE" id="PS50106">
    <property type="entry name" value="PDZ"/>
    <property type="match status" value="1"/>
</dbReference>
<reference evidence="8" key="1">
    <citation type="submission" date="2016-10" db="EMBL/GenBank/DDBJ databases">
        <authorList>
            <person name="Varghese N."/>
            <person name="Submissions S."/>
        </authorList>
    </citation>
    <scope>NUCLEOTIDE SEQUENCE [LARGE SCALE GENOMIC DNA]</scope>
    <source>
        <strain evidence="8">DSM 22361</strain>
    </source>
</reference>
<comment type="similarity">
    <text evidence="1 5">Belongs to the peptidase S41A family.</text>
</comment>
<dbReference type="Gene3D" id="3.90.226.10">
    <property type="entry name" value="2-enoyl-CoA Hydratase, Chain A, domain 1"/>
    <property type="match status" value="1"/>
</dbReference>
<dbReference type="OrthoDB" id="9812068at2"/>
<accession>A0A1H6CQP4</accession>
<dbReference type="Gene3D" id="3.30.750.44">
    <property type="match status" value="1"/>
</dbReference>
<dbReference type="Pfam" id="PF22694">
    <property type="entry name" value="CtpB_N-like"/>
    <property type="match status" value="1"/>
</dbReference>
<evidence type="ECO:0000259" key="6">
    <source>
        <dbReference type="PROSITE" id="PS50106"/>
    </source>
</evidence>
<evidence type="ECO:0000313" key="8">
    <source>
        <dbReference type="Proteomes" id="UP000236731"/>
    </source>
</evidence>
<evidence type="ECO:0000256" key="4">
    <source>
        <dbReference type="ARBA" id="ARBA00022825"/>
    </source>
</evidence>
<evidence type="ECO:0000256" key="1">
    <source>
        <dbReference type="ARBA" id="ARBA00009179"/>
    </source>
</evidence>
<dbReference type="CDD" id="cd07560">
    <property type="entry name" value="Peptidase_S41_CPP"/>
    <property type="match status" value="1"/>
</dbReference>
<feature type="domain" description="PDZ" evidence="6">
    <location>
        <begin position="100"/>
        <end position="167"/>
    </location>
</feature>
<dbReference type="Proteomes" id="UP000236731">
    <property type="component" value="Unassembled WGS sequence"/>
</dbReference>
<proteinExistence type="inferred from homology"/>
<dbReference type="InterPro" id="IPR036034">
    <property type="entry name" value="PDZ_sf"/>
</dbReference>
<keyword evidence="2 5" id="KW-0645">Protease</keyword>
<dbReference type="InterPro" id="IPR001478">
    <property type="entry name" value="PDZ"/>
</dbReference>
<dbReference type="GO" id="GO:0030288">
    <property type="term" value="C:outer membrane-bounded periplasmic space"/>
    <property type="evidence" value="ECO:0007669"/>
    <property type="project" value="TreeGrafter"/>
</dbReference>
<evidence type="ECO:0000256" key="3">
    <source>
        <dbReference type="ARBA" id="ARBA00022801"/>
    </source>
</evidence>
<organism evidence="7 8">
    <name type="scientific">Sphingobacterium lactis</name>
    <dbReference type="NCBI Taxonomy" id="797291"/>
    <lineage>
        <taxon>Bacteria</taxon>
        <taxon>Pseudomonadati</taxon>
        <taxon>Bacteroidota</taxon>
        <taxon>Sphingobacteriia</taxon>
        <taxon>Sphingobacteriales</taxon>
        <taxon>Sphingobacteriaceae</taxon>
        <taxon>Sphingobacterium</taxon>
    </lineage>
</organism>
<dbReference type="PANTHER" id="PTHR32060">
    <property type="entry name" value="TAIL-SPECIFIC PROTEASE"/>
    <property type="match status" value="1"/>
</dbReference>
<evidence type="ECO:0000313" key="7">
    <source>
        <dbReference type="EMBL" id="SEG75107.1"/>
    </source>
</evidence>
<dbReference type="GO" id="GO:0004175">
    <property type="term" value="F:endopeptidase activity"/>
    <property type="evidence" value="ECO:0007669"/>
    <property type="project" value="TreeGrafter"/>
</dbReference>
<dbReference type="SMART" id="SM00228">
    <property type="entry name" value="PDZ"/>
    <property type="match status" value="1"/>
</dbReference>
<dbReference type="RefSeq" id="WP_103907958.1">
    <property type="nucleotide sequence ID" value="NZ_CP049246.1"/>
</dbReference>
<evidence type="ECO:0000256" key="2">
    <source>
        <dbReference type="ARBA" id="ARBA00022670"/>
    </source>
</evidence>